<sequence>MSTARHILALLKSHVEGEDQQFYSAALQMAAHEARQGHGKLAQEIRELIDQAKASKSVIEKKSDPIPLVQPKGDLAIVTIRVPEIECDIYTPVSNLISQYTPTENLAIRLLAKVSS</sequence>
<gene>
    <name evidence="1" type="ORF">MiTs_00826</name>
</gene>
<name>A0A5A5RRV1_MICAE</name>
<comment type="caution">
    <text evidence="1">The sequence shown here is derived from an EMBL/GenBank/DDBJ whole genome shotgun (WGS) entry which is preliminary data.</text>
</comment>
<dbReference type="AlphaFoldDB" id="A0A5A5RRV1"/>
<evidence type="ECO:0000313" key="2">
    <source>
        <dbReference type="Proteomes" id="UP000324689"/>
    </source>
</evidence>
<accession>A0A5A5RRV1</accession>
<protein>
    <recommendedName>
        <fullName evidence="3">ATPase</fullName>
    </recommendedName>
</protein>
<proteinExistence type="predicted"/>
<dbReference type="Proteomes" id="UP000324689">
    <property type="component" value="Unassembled WGS sequence"/>
</dbReference>
<organism evidence="1 2">
    <name type="scientific">Microcystis aeruginosa NIES-2521</name>
    <dbReference type="NCBI Taxonomy" id="2303983"/>
    <lineage>
        <taxon>Bacteria</taxon>
        <taxon>Bacillati</taxon>
        <taxon>Cyanobacteriota</taxon>
        <taxon>Cyanophyceae</taxon>
        <taxon>Oscillatoriophycideae</taxon>
        <taxon>Chroococcales</taxon>
        <taxon>Microcystaceae</taxon>
        <taxon>Microcystis</taxon>
    </lineage>
</organism>
<reference evidence="1 2" key="1">
    <citation type="submission" date="2018-09" db="EMBL/GenBank/DDBJ databases">
        <title>Evolutionary history of phycoerythrin pigmentation in the water bloom-forming cyanobacterium Microcystis aeruginosa.</title>
        <authorList>
            <person name="Tanabe Y."/>
            <person name="Tanabe Y."/>
            <person name="Yamaguchi H."/>
        </authorList>
    </citation>
    <scope>NUCLEOTIDE SEQUENCE [LARGE SCALE GENOMIC DNA]</scope>
    <source>
        <strain evidence="1 2">NIES-2521</strain>
    </source>
</reference>
<evidence type="ECO:0008006" key="3">
    <source>
        <dbReference type="Google" id="ProtNLM"/>
    </source>
</evidence>
<evidence type="ECO:0000313" key="1">
    <source>
        <dbReference type="EMBL" id="GCA78840.1"/>
    </source>
</evidence>
<dbReference type="EMBL" id="BHVQ01000006">
    <property type="protein sequence ID" value="GCA78840.1"/>
    <property type="molecule type" value="Genomic_DNA"/>
</dbReference>
<dbReference type="RefSeq" id="WP_216643801.1">
    <property type="nucleotide sequence ID" value="NZ_BHVQ01000006.1"/>
</dbReference>